<name>A0AB35WUG4_9PSED</name>
<feature type="non-terminal residue" evidence="2">
    <location>
        <position position="1"/>
    </location>
</feature>
<comment type="caution">
    <text evidence="2">The sequence shown here is derived from an EMBL/GenBank/DDBJ whole genome shotgun (WGS) entry which is preliminary data.</text>
</comment>
<reference evidence="2 3" key="1">
    <citation type="submission" date="2024-01" db="EMBL/GenBank/DDBJ databases">
        <title>Unpublished Manusciprt.</title>
        <authorList>
            <person name="Duman M."/>
            <person name="Valdes E.G."/>
            <person name="Ajmi N."/>
            <person name="Altun S."/>
            <person name="Saticioglu I.B."/>
        </authorList>
    </citation>
    <scope>NUCLEOTIDE SEQUENCE [LARGE SCALE GENOMIC DNA]</scope>
    <source>
        <strain evidence="2 3">120P</strain>
    </source>
</reference>
<proteinExistence type="predicted"/>
<feature type="region of interest" description="Disordered" evidence="1">
    <location>
        <begin position="1"/>
        <end position="23"/>
    </location>
</feature>
<gene>
    <name evidence="2" type="ORF">V0R53_18235</name>
</gene>
<protein>
    <submittedName>
        <fullName evidence="2">Uncharacterized protein</fullName>
    </submittedName>
</protein>
<dbReference type="Proteomes" id="UP001307839">
    <property type="component" value="Unassembled WGS sequence"/>
</dbReference>
<evidence type="ECO:0000313" key="3">
    <source>
        <dbReference type="Proteomes" id="UP001307839"/>
    </source>
</evidence>
<dbReference type="EMBL" id="JAZDQP010000012">
    <property type="protein sequence ID" value="MEE1868331.1"/>
    <property type="molecule type" value="Genomic_DNA"/>
</dbReference>
<dbReference type="RefSeq" id="WP_330080193.1">
    <property type="nucleotide sequence ID" value="NZ_JAZDQP010000012.1"/>
</dbReference>
<organism evidence="2 3">
    <name type="scientific">Pseudomonas auratipiscis</name>
    <dbReference type="NCBI Taxonomy" id="3115853"/>
    <lineage>
        <taxon>Bacteria</taxon>
        <taxon>Pseudomonadati</taxon>
        <taxon>Pseudomonadota</taxon>
        <taxon>Gammaproteobacteria</taxon>
        <taxon>Pseudomonadales</taxon>
        <taxon>Pseudomonadaceae</taxon>
        <taxon>Pseudomonas</taxon>
    </lineage>
</organism>
<dbReference type="AlphaFoldDB" id="A0AB35WUG4"/>
<evidence type="ECO:0000256" key="1">
    <source>
        <dbReference type="SAM" id="MobiDB-lite"/>
    </source>
</evidence>
<accession>A0AB35WUG4</accession>
<evidence type="ECO:0000313" key="2">
    <source>
        <dbReference type="EMBL" id="MEE1868331.1"/>
    </source>
</evidence>
<sequence length="66" mass="7428">RMQGQGVLPTFAPTKVGRRKGETSQLRRCIKRICPSPLEPHSGAHLRSANCVVSDTYSQTPIHWRE</sequence>
<keyword evidence="3" id="KW-1185">Reference proteome</keyword>